<organism evidence="1">
    <name type="scientific">marine metagenome</name>
    <dbReference type="NCBI Taxonomy" id="408172"/>
    <lineage>
        <taxon>unclassified sequences</taxon>
        <taxon>metagenomes</taxon>
        <taxon>ecological metagenomes</taxon>
    </lineage>
</organism>
<sequence>MKKAMAVLKNHRMEQSVFIDIENDPNETGLVGDPFSLITTDEGDLDSKLTTLDPNFSAAIVELMDQLNLNKNDTVAVLMTGSMPGANMAVLAACKALDVFPVSITSIGASQWG</sequence>
<proteinExistence type="predicted"/>
<evidence type="ECO:0000313" key="1">
    <source>
        <dbReference type="EMBL" id="SVA50470.1"/>
    </source>
</evidence>
<dbReference type="AlphaFoldDB" id="A0A381WD57"/>
<protein>
    <submittedName>
        <fullName evidence="1">Uncharacterized protein</fullName>
    </submittedName>
</protein>
<accession>A0A381WD57</accession>
<gene>
    <name evidence="1" type="ORF">METZ01_LOCUS103324</name>
</gene>
<reference evidence="1" key="1">
    <citation type="submission" date="2018-05" db="EMBL/GenBank/DDBJ databases">
        <authorList>
            <person name="Lanie J.A."/>
            <person name="Ng W.-L."/>
            <person name="Kazmierczak K.M."/>
            <person name="Andrzejewski T.M."/>
            <person name="Davidsen T.M."/>
            <person name="Wayne K.J."/>
            <person name="Tettelin H."/>
            <person name="Glass J.I."/>
            <person name="Rusch D."/>
            <person name="Podicherti R."/>
            <person name="Tsui H.-C.T."/>
            <person name="Winkler M.E."/>
        </authorList>
    </citation>
    <scope>NUCLEOTIDE SEQUENCE</scope>
</reference>
<name>A0A381WD57_9ZZZZ</name>
<dbReference type="InterPro" id="IPR027602">
    <property type="entry name" value="PGA_system"/>
</dbReference>
<feature type="non-terminal residue" evidence="1">
    <location>
        <position position="113"/>
    </location>
</feature>
<dbReference type="NCBIfam" id="TIGR04332">
    <property type="entry name" value="gamma_Glu_sys"/>
    <property type="match status" value="1"/>
</dbReference>
<dbReference type="EMBL" id="UINC01011433">
    <property type="protein sequence ID" value="SVA50470.1"/>
    <property type="molecule type" value="Genomic_DNA"/>
</dbReference>